<proteinExistence type="predicted"/>
<dbReference type="InterPro" id="IPR013078">
    <property type="entry name" value="His_Pase_superF_clade-1"/>
</dbReference>
<dbReference type="SUPFAM" id="SSF53254">
    <property type="entry name" value="Phosphoglycerate mutase-like"/>
    <property type="match status" value="1"/>
</dbReference>
<dbReference type="PANTHER" id="PTHR16469">
    <property type="entry name" value="UBIQUITIN-ASSOCIATED AND SH3 DOMAIN-CONTAINING BA-RELATED"/>
    <property type="match status" value="1"/>
</dbReference>
<dbReference type="Proteomes" id="UP001182556">
    <property type="component" value="Unassembled WGS sequence"/>
</dbReference>
<dbReference type="Pfam" id="PF00300">
    <property type="entry name" value="His_Phos_1"/>
    <property type="match status" value="1"/>
</dbReference>
<dbReference type="EMBL" id="JAODAN010000003">
    <property type="protein sequence ID" value="KAK1925699.1"/>
    <property type="molecule type" value="Genomic_DNA"/>
</dbReference>
<dbReference type="InterPro" id="IPR029033">
    <property type="entry name" value="His_PPase_superfam"/>
</dbReference>
<accession>A0AAD9FT83</accession>
<dbReference type="InterPro" id="IPR051710">
    <property type="entry name" value="Phosphatase_SH3-domain"/>
</dbReference>
<protein>
    <submittedName>
        <fullName evidence="2">Histidine phosphatase superfamily</fullName>
    </submittedName>
</protein>
<feature type="compositionally biased region" description="Low complexity" evidence="1">
    <location>
        <begin position="345"/>
        <end position="357"/>
    </location>
</feature>
<organism evidence="2 3">
    <name type="scientific">Papiliotrema laurentii</name>
    <name type="common">Cryptococcus laurentii</name>
    <dbReference type="NCBI Taxonomy" id="5418"/>
    <lineage>
        <taxon>Eukaryota</taxon>
        <taxon>Fungi</taxon>
        <taxon>Dikarya</taxon>
        <taxon>Basidiomycota</taxon>
        <taxon>Agaricomycotina</taxon>
        <taxon>Tremellomycetes</taxon>
        <taxon>Tremellales</taxon>
        <taxon>Rhynchogastremaceae</taxon>
        <taxon>Papiliotrema</taxon>
    </lineage>
</organism>
<evidence type="ECO:0000256" key="1">
    <source>
        <dbReference type="SAM" id="MobiDB-lite"/>
    </source>
</evidence>
<keyword evidence="3" id="KW-1185">Reference proteome</keyword>
<dbReference type="Gene3D" id="3.40.50.1240">
    <property type="entry name" value="Phosphoglycerate mutase-like"/>
    <property type="match status" value="1"/>
</dbReference>
<comment type="caution">
    <text evidence="2">The sequence shown here is derived from an EMBL/GenBank/DDBJ whole genome shotgun (WGS) entry which is preliminary data.</text>
</comment>
<reference evidence="2" key="1">
    <citation type="submission" date="2023-02" db="EMBL/GenBank/DDBJ databases">
        <title>Identification and recombinant expression of a fungal hydrolase from Papiliotrema laurentii that hydrolyzes apple cutin and clears colloidal polyester polyurethane.</title>
        <authorList>
            <consortium name="DOE Joint Genome Institute"/>
            <person name="Roman V.A."/>
            <person name="Bojanowski C."/>
            <person name="Crable B.R."/>
            <person name="Wagner D.N."/>
            <person name="Hung C.S."/>
            <person name="Nadeau L.J."/>
            <person name="Schratz L."/>
            <person name="Haridas S."/>
            <person name="Pangilinan J."/>
            <person name="Lipzen A."/>
            <person name="Na H."/>
            <person name="Yan M."/>
            <person name="Ng V."/>
            <person name="Grigoriev I.V."/>
            <person name="Spatafora J.W."/>
            <person name="Barlow D."/>
            <person name="Biffinger J."/>
            <person name="Kelley-Loughnane N."/>
            <person name="Varaljay V.A."/>
            <person name="Crookes-Goodson W.J."/>
        </authorList>
    </citation>
    <scope>NUCLEOTIDE SEQUENCE</scope>
    <source>
        <strain evidence="2">5307AH</strain>
    </source>
</reference>
<dbReference type="PANTHER" id="PTHR16469:SF51">
    <property type="entry name" value="TRANSCRIPTION FACTOR TAU 55 KDA SUBUNIT"/>
    <property type="match status" value="1"/>
</dbReference>
<evidence type="ECO:0000313" key="3">
    <source>
        <dbReference type="Proteomes" id="UP001182556"/>
    </source>
</evidence>
<dbReference type="CDD" id="cd07067">
    <property type="entry name" value="HP_PGM_like"/>
    <property type="match status" value="1"/>
</dbReference>
<name>A0AAD9FT83_PAPLA</name>
<feature type="region of interest" description="Disordered" evidence="1">
    <location>
        <begin position="342"/>
        <end position="371"/>
    </location>
</feature>
<dbReference type="SMART" id="SM00855">
    <property type="entry name" value="PGAM"/>
    <property type="match status" value="1"/>
</dbReference>
<evidence type="ECO:0000313" key="2">
    <source>
        <dbReference type="EMBL" id="KAK1925699.1"/>
    </source>
</evidence>
<dbReference type="AlphaFoldDB" id="A0AAD9FT83"/>
<sequence length="371" mass="39427">MLEYIYICRHGFRSNWVDPSIKTGPTGMNRDPPLAAYGTEQAGRLAAFLSDPQALDPHPVPERVFCSPFFRCIETAVPTYQALSGSKGSQPSTSKAGNGIMLEHGVQEWYSTVNPDTGLHPRPAGPEHLAPLFPPSSIDTSYTSTLFPSRRGETLKELQDRADLFIEAWTGRVEEMGVKSVVIFAHAASVIALGRALTGDKGLDISAGCASTSLYRRKSAAAAKSASSSGLIDAAASLAEKIGISTGPGAGSAASSASSEDHSGVGAWEAVFLGRADYLENGVERDWSFKDAVIVDGEVIKDNGDRIPHPPEDQIPSGLSQGMEKYLRRGKPKPNTYIKELDEAGSQVGGVDSVQGVARQRKGSPRDAGKI</sequence>
<gene>
    <name evidence="2" type="ORF">DB88DRAFT_484811</name>
</gene>